<protein>
    <recommendedName>
        <fullName evidence="1">Nitrogenase/oxidoreductase component 1 domain-containing protein</fullName>
    </recommendedName>
</protein>
<evidence type="ECO:0000313" key="3">
    <source>
        <dbReference type="Proteomes" id="UP000186777"/>
    </source>
</evidence>
<dbReference type="EMBL" id="MNTG01000032">
    <property type="protein sequence ID" value="OLA37185.1"/>
    <property type="molecule type" value="Genomic_DNA"/>
</dbReference>
<sequence length="503" mass="55382">MGLKEDAMWKMAEKMGMPKSAIEAIKAKQKNGDKSAMPDMGKMMSMLQAMKGEKKDEMRKMAEKMGMPPQAAGMDGNEILGRLNRLSKVQTIKDVPQLTTALFPGTHCPLMGAAMVAGGINDCLLVIVGTDECSYYTKSLTINERYGGIAGRCVSVVLDSHDVTFGSTESMHKAFKEIVAEYQPKCVMLVTTCVIEVIGDDYDAIAAELSKQYSIPVMAVHTEHFKCEDHFPGLERAITACATMMQKQECDGSVNVLGQRMGNFADTELHAFLAAAGVKLGVQLPSGCTAEEIRRAPAAKVNIVVHDIALPLAQAMQEQYGIPYVYFNRFAAPEKILQTYQHLFNYLELPLPAEIGAKFEECKALEQEIKPAVQGVPYIYGNTQYDCFELNSYLCSLGLVPQLIQSNKLSEANFADIESILTQTDPYICKAANIAPLQYVYDVLHPWFYMGHEFGDRLRRKGIALLHSDPAGKILGFECSSFMLQAVAKAVADAKKFREEAGL</sequence>
<dbReference type="InterPro" id="IPR049939">
    <property type="entry name" value="NifE-like"/>
</dbReference>
<dbReference type="SUPFAM" id="SSF53807">
    <property type="entry name" value="Helical backbone' metal receptor"/>
    <property type="match status" value="1"/>
</dbReference>
<dbReference type="InterPro" id="IPR000510">
    <property type="entry name" value="Nase/OxRdtase_comp1"/>
</dbReference>
<comment type="caution">
    <text evidence="2">The sequence shown here is derived from an EMBL/GenBank/DDBJ whole genome shotgun (WGS) entry which is preliminary data.</text>
</comment>
<dbReference type="Pfam" id="PF00148">
    <property type="entry name" value="Oxidored_nitro"/>
    <property type="match status" value="1"/>
</dbReference>
<feature type="domain" description="Nitrogenase/oxidoreductase component 1" evidence="1">
    <location>
        <begin position="108"/>
        <end position="453"/>
    </location>
</feature>
<dbReference type="GO" id="GO:0016491">
    <property type="term" value="F:oxidoreductase activity"/>
    <property type="evidence" value="ECO:0007669"/>
    <property type="project" value="InterPro"/>
</dbReference>
<dbReference type="CDD" id="cd00316">
    <property type="entry name" value="Oxidoreductase_nitrogenase"/>
    <property type="match status" value="1"/>
</dbReference>
<gene>
    <name evidence="2" type="ORF">BHW43_07285</name>
</gene>
<dbReference type="Gene3D" id="3.40.50.1980">
    <property type="entry name" value="Nitrogenase molybdenum iron protein domain"/>
    <property type="match status" value="2"/>
</dbReference>
<proteinExistence type="predicted"/>
<evidence type="ECO:0000259" key="1">
    <source>
        <dbReference type="Pfam" id="PF00148"/>
    </source>
</evidence>
<dbReference type="PANTHER" id="PTHR42956">
    <property type="entry name" value="NITROGENASE IRON-MOLYBDENUM COFACTOR BIOSYNTHESIS PROTEIN NIFE"/>
    <property type="match status" value="1"/>
</dbReference>
<reference evidence="2 3" key="1">
    <citation type="journal article" date="2016" name="Nat. Biotechnol.">
        <title>Measurement of bacterial replication rates in microbial communities.</title>
        <authorList>
            <person name="Brown C.T."/>
            <person name="Olm M.R."/>
            <person name="Thomas B.C."/>
            <person name="Banfield J.F."/>
        </authorList>
    </citation>
    <scope>NUCLEOTIDE SEQUENCE [LARGE SCALE GENOMIC DNA]</scope>
    <source>
        <strain evidence="2">46_33</strain>
    </source>
</reference>
<accession>A0A1Q6R477</accession>
<dbReference type="RefSeq" id="WP_303680046.1">
    <property type="nucleotide sequence ID" value="NZ_MNTG01000032.1"/>
</dbReference>
<dbReference type="STRING" id="626940.BHW43_07285"/>
<dbReference type="Proteomes" id="UP000186777">
    <property type="component" value="Unassembled WGS sequence"/>
</dbReference>
<name>A0A1Q6R477_9FIRM</name>
<evidence type="ECO:0000313" key="2">
    <source>
        <dbReference type="EMBL" id="OLA37185.1"/>
    </source>
</evidence>
<dbReference type="PANTHER" id="PTHR42956:SF1">
    <property type="entry name" value="NITROGENASE IRON-MOLYBDENUM COFACTOR BIOSYNTHESIS PROTEIN NIFE"/>
    <property type="match status" value="1"/>
</dbReference>
<organism evidence="2 3">
    <name type="scientific">Phascolarctobacterium succinatutens</name>
    <dbReference type="NCBI Taxonomy" id="626940"/>
    <lineage>
        <taxon>Bacteria</taxon>
        <taxon>Bacillati</taxon>
        <taxon>Bacillota</taxon>
        <taxon>Negativicutes</taxon>
        <taxon>Acidaminococcales</taxon>
        <taxon>Acidaminococcaceae</taxon>
        <taxon>Phascolarctobacterium</taxon>
    </lineage>
</organism>
<dbReference type="AlphaFoldDB" id="A0A1Q6R477"/>